<feature type="transmembrane region" description="Helical" evidence="1">
    <location>
        <begin position="128"/>
        <end position="145"/>
    </location>
</feature>
<dbReference type="Proteomes" id="UP001139646">
    <property type="component" value="Unassembled WGS sequence"/>
</dbReference>
<dbReference type="RefSeq" id="WP_242285370.1">
    <property type="nucleotide sequence ID" value="NZ_JAKKSL010000001.1"/>
</dbReference>
<gene>
    <name evidence="2" type="ORF">L3081_09860</name>
</gene>
<proteinExistence type="predicted"/>
<sequence>MPKLQPFAIKTQRFSFYSKLWRLLFRKRQWQIVEDWHYKLPNKRIIIIPKGFVFDGSSYPALVWLFFSPTGLLLIPVILHEFCFTYNYLWVKQNGHVFKYKKGDGFFKWSALIRNVGIERNELLLIDYFMWLICISFGWVNWIVFQRKKLDEIVPSTIKPR</sequence>
<keyword evidence="1" id="KW-1133">Transmembrane helix</keyword>
<keyword evidence="1" id="KW-0472">Membrane</keyword>
<evidence type="ECO:0000313" key="2">
    <source>
        <dbReference type="EMBL" id="MCI2283639.1"/>
    </source>
</evidence>
<reference evidence="2" key="1">
    <citation type="submission" date="2022-01" db="EMBL/GenBank/DDBJ databases">
        <title>Colwellia maritima, isolated from seawater.</title>
        <authorList>
            <person name="Kristyanto S."/>
            <person name="Jung J."/>
            <person name="Jeon C.O."/>
        </authorList>
    </citation>
    <scope>NUCLEOTIDE SEQUENCE</scope>
    <source>
        <strain evidence="2">MSW7</strain>
    </source>
</reference>
<dbReference type="Pfam" id="PF07087">
    <property type="entry name" value="DUF1353"/>
    <property type="match status" value="1"/>
</dbReference>
<evidence type="ECO:0000313" key="3">
    <source>
        <dbReference type="Proteomes" id="UP001139646"/>
    </source>
</evidence>
<protein>
    <submittedName>
        <fullName evidence="2">DUF1353 domain-containing protein</fullName>
    </submittedName>
</protein>
<name>A0ABS9X094_9GAMM</name>
<dbReference type="InterPro" id="IPR010767">
    <property type="entry name" value="Phage_CGC-2007_Cje0229"/>
</dbReference>
<dbReference type="EMBL" id="JAKKSL010000001">
    <property type="protein sequence ID" value="MCI2283639.1"/>
    <property type="molecule type" value="Genomic_DNA"/>
</dbReference>
<keyword evidence="1" id="KW-0812">Transmembrane</keyword>
<keyword evidence="3" id="KW-1185">Reference proteome</keyword>
<comment type="caution">
    <text evidence="2">The sequence shown here is derived from an EMBL/GenBank/DDBJ whole genome shotgun (WGS) entry which is preliminary data.</text>
</comment>
<accession>A0ABS9X094</accession>
<evidence type="ECO:0000256" key="1">
    <source>
        <dbReference type="SAM" id="Phobius"/>
    </source>
</evidence>
<organism evidence="2 3">
    <name type="scientific">Colwellia maritima</name>
    <dbReference type="NCBI Taxonomy" id="2912588"/>
    <lineage>
        <taxon>Bacteria</taxon>
        <taxon>Pseudomonadati</taxon>
        <taxon>Pseudomonadota</taxon>
        <taxon>Gammaproteobacteria</taxon>
        <taxon>Alteromonadales</taxon>
        <taxon>Colwelliaceae</taxon>
        <taxon>Colwellia</taxon>
    </lineage>
</organism>
<feature type="transmembrane region" description="Helical" evidence="1">
    <location>
        <begin position="59"/>
        <end position="79"/>
    </location>
</feature>